<feature type="signal peptide" evidence="1">
    <location>
        <begin position="1"/>
        <end position="22"/>
    </location>
</feature>
<keyword evidence="3" id="KW-1185">Reference proteome</keyword>
<dbReference type="EMBL" id="CP008849">
    <property type="protein sequence ID" value="AIF98948.1"/>
    <property type="molecule type" value="Genomic_DNA"/>
</dbReference>
<feature type="chain" id="PRO_5001707940" description="Lipoprotein" evidence="1">
    <location>
        <begin position="23"/>
        <end position="281"/>
    </location>
</feature>
<protein>
    <recommendedName>
        <fullName evidence="4">Lipoprotein</fullName>
    </recommendedName>
</protein>
<dbReference type="GeneID" id="78255198"/>
<organism evidence="2 3">
    <name type="scientific">Alteromonas australica</name>
    <dbReference type="NCBI Taxonomy" id="589873"/>
    <lineage>
        <taxon>Bacteria</taxon>
        <taxon>Pseudomonadati</taxon>
        <taxon>Pseudomonadota</taxon>
        <taxon>Gammaproteobacteria</taxon>
        <taxon>Alteromonadales</taxon>
        <taxon>Alteromonadaceae</taxon>
        <taxon>Alteromonas/Salinimonas group</taxon>
        <taxon>Alteromonas</taxon>
    </lineage>
</organism>
<evidence type="ECO:0000313" key="3">
    <source>
        <dbReference type="Proteomes" id="UP000056090"/>
    </source>
</evidence>
<reference evidence="2 3" key="1">
    <citation type="submission" date="2014-06" db="EMBL/GenBank/DDBJ databases">
        <title>Genomes of Alteromonas australica, a world apart.</title>
        <authorList>
            <person name="Gonzaga A."/>
            <person name="Lopez-Perez M."/>
            <person name="Rodriguez-Valera F."/>
        </authorList>
    </citation>
    <scope>NUCLEOTIDE SEQUENCE [LARGE SCALE GENOMIC DNA]</scope>
    <source>
        <strain evidence="2 3">H 17</strain>
    </source>
</reference>
<evidence type="ECO:0000313" key="2">
    <source>
        <dbReference type="EMBL" id="AIF98948.1"/>
    </source>
</evidence>
<evidence type="ECO:0000256" key="1">
    <source>
        <dbReference type="SAM" id="SignalP"/>
    </source>
</evidence>
<dbReference type="InterPro" id="IPR016875">
    <property type="entry name" value="UCP028200"/>
</dbReference>
<dbReference type="AlphaFoldDB" id="A0A075NZJ1"/>
<dbReference type="eggNOG" id="ENOG5032RT1">
    <property type="taxonomic scope" value="Bacteria"/>
</dbReference>
<dbReference type="Proteomes" id="UP000056090">
    <property type="component" value="Chromosome"/>
</dbReference>
<dbReference type="RefSeq" id="WP_044057095.1">
    <property type="nucleotide sequence ID" value="NZ_CBCSKJ010000001.1"/>
</dbReference>
<dbReference type="Pfam" id="PF19795">
    <property type="entry name" value="DUF6279"/>
    <property type="match status" value="1"/>
</dbReference>
<accession>A0A075NZJ1</accession>
<sequence>MKKFVCLLVFITSLTACSSKIAYNNVDWWIYWYLDDYVELTDEQKTVFDEYLNTWRQWHKNTELSKYKAQLEEIKQDVLTNRLTSERILAHLLHARAHWTRARDKVSPDVAAIAKTLSDEQVITLFAQIEKENREEIEKRQDYLSLSEKEKKQKRKAQLLESVEEQIGRLTDTQEQIIATYSEQYLSTRDEWINYRETMTNAARRIIATRHINKDFEQQLITLIQNPDTYRSPMYINARAHNTEVMAAMVSELATTLSDKQKRVFIGNIEDVIEDIEGFME</sequence>
<dbReference type="KEGG" id="aal:EP13_09795"/>
<evidence type="ECO:0008006" key="4">
    <source>
        <dbReference type="Google" id="ProtNLM"/>
    </source>
</evidence>
<keyword evidence="1" id="KW-0732">Signal</keyword>
<proteinExistence type="predicted"/>
<dbReference type="PIRSF" id="PIRSF028200">
    <property type="entry name" value="UCP028200"/>
    <property type="match status" value="1"/>
</dbReference>
<gene>
    <name evidence="2" type="ORF">EP13_09795</name>
</gene>
<name>A0A075NZJ1_9ALTE</name>
<dbReference type="PROSITE" id="PS51257">
    <property type="entry name" value="PROKAR_LIPOPROTEIN"/>
    <property type="match status" value="1"/>
</dbReference>